<keyword evidence="4" id="KW-1185">Reference proteome</keyword>
<dbReference type="GO" id="GO:0016491">
    <property type="term" value="F:oxidoreductase activity"/>
    <property type="evidence" value="ECO:0007669"/>
    <property type="project" value="InterPro"/>
</dbReference>
<dbReference type="Pfam" id="PF07110">
    <property type="entry name" value="EthD"/>
    <property type="match status" value="1"/>
</dbReference>
<name>A0A0T5PFN6_9RHOB</name>
<dbReference type="RefSeq" id="WP_057813293.1">
    <property type="nucleotide sequence ID" value="NZ_CP031598.1"/>
</dbReference>
<sequence length="102" mass="10864">MALSLQVIYPNTPGTSFDMEYYLDTHMSLVDKHMGPHLASSLVTRGVPGGPDTPPPFHAIATFTFADKAAMEAAMSSSQPLLADIPNFTDTAPQMLIGEVVA</sequence>
<dbReference type="OrthoDB" id="5343971at2"/>
<evidence type="ECO:0000313" key="4">
    <source>
        <dbReference type="Proteomes" id="UP000051401"/>
    </source>
</evidence>
<dbReference type="Proteomes" id="UP000051401">
    <property type="component" value="Unassembled WGS sequence"/>
</dbReference>
<dbReference type="PANTHER" id="PTHR40260:SF2">
    <property type="entry name" value="BLR8190 PROTEIN"/>
    <property type="match status" value="1"/>
</dbReference>
<dbReference type="EMBL" id="CP031598">
    <property type="protein sequence ID" value="QEW28986.1"/>
    <property type="molecule type" value="Genomic_DNA"/>
</dbReference>
<dbReference type="KEGG" id="rid:RIdsm_04828"/>
<dbReference type="InterPro" id="IPR009799">
    <property type="entry name" value="EthD_dom"/>
</dbReference>
<dbReference type="PATRIC" id="fig|540747.5.peg.445"/>
<dbReference type="EMBL" id="LAXI01000001">
    <property type="protein sequence ID" value="KRS19914.1"/>
    <property type="molecule type" value="Genomic_DNA"/>
</dbReference>
<dbReference type="STRING" id="540747.SAMN04488031_102674"/>
<dbReference type="NCBIfam" id="TIGR02118">
    <property type="entry name" value="EthD family reductase"/>
    <property type="match status" value="1"/>
</dbReference>
<dbReference type="AlphaFoldDB" id="A0A0T5PFN6"/>
<dbReference type="SUPFAM" id="SSF54909">
    <property type="entry name" value="Dimeric alpha+beta barrel"/>
    <property type="match status" value="1"/>
</dbReference>
<dbReference type="PANTHER" id="PTHR40260">
    <property type="entry name" value="BLR8190 PROTEIN"/>
    <property type="match status" value="1"/>
</dbReference>
<gene>
    <name evidence="3" type="ORF">RIdsm_04828</name>
    <name evidence="2" type="ORF">XM52_02200</name>
</gene>
<evidence type="ECO:0000313" key="5">
    <source>
        <dbReference type="Proteomes" id="UP000325785"/>
    </source>
</evidence>
<proteinExistence type="predicted"/>
<evidence type="ECO:0000313" key="3">
    <source>
        <dbReference type="EMBL" id="QEW28986.1"/>
    </source>
</evidence>
<evidence type="ECO:0000313" key="2">
    <source>
        <dbReference type="EMBL" id="KRS19914.1"/>
    </source>
</evidence>
<feature type="domain" description="EthD" evidence="1">
    <location>
        <begin position="19"/>
        <end position="91"/>
    </location>
</feature>
<organism evidence="2 4">
    <name type="scientific">Roseovarius indicus</name>
    <dbReference type="NCBI Taxonomy" id="540747"/>
    <lineage>
        <taxon>Bacteria</taxon>
        <taxon>Pseudomonadati</taxon>
        <taxon>Pseudomonadota</taxon>
        <taxon>Alphaproteobacteria</taxon>
        <taxon>Rhodobacterales</taxon>
        <taxon>Roseobacteraceae</taxon>
        <taxon>Roseovarius</taxon>
    </lineage>
</organism>
<dbReference type="Gene3D" id="3.30.70.100">
    <property type="match status" value="1"/>
</dbReference>
<dbReference type="InterPro" id="IPR011008">
    <property type="entry name" value="Dimeric_a/b-barrel"/>
</dbReference>
<evidence type="ECO:0000259" key="1">
    <source>
        <dbReference type="Pfam" id="PF07110"/>
    </source>
</evidence>
<reference evidence="3 5" key="2">
    <citation type="submission" date="2018-08" db="EMBL/GenBank/DDBJ databases">
        <title>Genetic Globetrotter - A new plasmid hitch-hiking vast phylogenetic and geographic distances.</title>
        <authorList>
            <person name="Vollmers J."/>
            <person name="Petersen J."/>
        </authorList>
    </citation>
    <scope>NUCLEOTIDE SEQUENCE [LARGE SCALE GENOMIC DNA]</scope>
    <source>
        <strain evidence="3 5">DSM 26383</strain>
    </source>
</reference>
<protein>
    <submittedName>
        <fullName evidence="3">EthD protein</fullName>
    </submittedName>
    <submittedName>
        <fullName evidence="2">Ethyl tert-butyl ether degradation protein EthD</fullName>
    </submittedName>
</protein>
<accession>A0A0T5PFN6</accession>
<reference evidence="2 4" key="1">
    <citation type="submission" date="2015-04" db="EMBL/GenBank/DDBJ databases">
        <title>The draft genome sequence of Roseovarius indicus B108T.</title>
        <authorList>
            <person name="Li G."/>
            <person name="Lai Q."/>
            <person name="Shao Z."/>
            <person name="Yan P."/>
        </authorList>
    </citation>
    <scope>NUCLEOTIDE SEQUENCE [LARGE SCALE GENOMIC DNA]</scope>
    <source>
        <strain evidence="2 4">B108</strain>
    </source>
</reference>
<dbReference type="Proteomes" id="UP000325785">
    <property type="component" value="Chromosome"/>
</dbReference>